<keyword evidence="3" id="KW-1185">Reference proteome</keyword>
<dbReference type="AlphaFoldDB" id="A0A4S8KQ06"/>
<gene>
    <name evidence="2" type="ORF">K435DRAFT_786752</name>
</gene>
<proteinExistence type="predicted"/>
<dbReference type="EMBL" id="ML180455">
    <property type="protein sequence ID" value="THU77388.1"/>
    <property type="molecule type" value="Genomic_DNA"/>
</dbReference>
<feature type="compositionally biased region" description="Polar residues" evidence="1">
    <location>
        <begin position="48"/>
        <end position="60"/>
    </location>
</feature>
<sequence length="71" mass="7911">MTPYSSRSGHTTRLLSITLFHFIFIKNPNVSSLHVHTYLSPILPGTPKTASKSPNNTSCKLKQKRLPQCST</sequence>
<reference evidence="2 3" key="1">
    <citation type="journal article" date="2019" name="Nat. Ecol. Evol.">
        <title>Megaphylogeny resolves global patterns of mushroom evolution.</title>
        <authorList>
            <person name="Varga T."/>
            <person name="Krizsan K."/>
            <person name="Foldi C."/>
            <person name="Dima B."/>
            <person name="Sanchez-Garcia M."/>
            <person name="Sanchez-Ramirez S."/>
            <person name="Szollosi G.J."/>
            <person name="Szarkandi J.G."/>
            <person name="Papp V."/>
            <person name="Albert L."/>
            <person name="Andreopoulos W."/>
            <person name="Angelini C."/>
            <person name="Antonin V."/>
            <person name="Barry K.W."/>
            <person name="Bougher N.L."/>
            <person name="Buchanan P."/>
            <person name="Buyck B."/>
            <person name="Bense V."/>
            <person name="Catcheside P."/>
            <person name="Chovatia M."/>
            <person name="Cooper J."/>
            <person name="Damon W."/>
            <person name="Desjardin D."/>
            <person name="Finy P."/>
            <person name="Geml J."/>
            <person name="Haridas S."/>
            <person name="Hughes K."/>
            <person name="Justo A."/>
            <person name="Karasinski D."/>
            <person name="Kautmanova I."/>
            <person name="Kiss B."/>
            <person name="Kocsube S."/>
            <person name="Kotiranta H."/>
            <person name="LaButti K.M."/>
            <person name="Lechner B.E."/>
            <person name="Liimatainen K."/>
            <person name="Lipzen A."/>
            <person name="Lukacs Z."/>
            <person name="Mihaltcheva S."/>
            <person name="Morgado L.N."/>
            <person name="Niskanen T."/>
            <person name="Noordeloos M.E."/>
            <person name="Ohm R.A."/>
            <person name="Ortiz-Santana B."/>
            <person name="Ovrebo C."/>
            <person name="Racz N."/>
            <person name="Riley R."/>
            <person name="Savchenko A."/>
            <person name="Shiryaev A."/>
            <person name="Soop K."/>
            <person name="Spirin V."/>
            <person name="Szebenyi C."/>
            <person name="Tomsovsky M."/>
            <person name="Tulloss R.E."/>
            <person name="Uehling J."/>
            <person name="Grigoriev I.V."/>
            <person name="Vagvolgyi C."/>
            <person name="Papp T."/>
            <person name="Martin F.M."/>
            <person name="Miettinen O."/>
            <person name="Hibbett D.S."/>
            <person name="Nagy L.G."/>
        </authorList>
    </citation>
    <scope>NUCLEOTIDE SEQUENCE [LARGE SCALE GENOMIC DNA]</scope>
    <source>
        <strain evidence="2 3">CBS 962.96</strain>
    </source>
</reference>
<feature type="region of interest" description="Disordered" evidence="1">
    <location>
        <begin position="45"/>
        <end position="71"/>
    </location>
</feature>
<evidence type="ECO:0000256" key="1">
    <source>
        <dbReference type="SAM" id="MobiDB-lite"/>
    </source>
</evidence>
<name>A0A4S8KQ06_DENBC</name>
<evidence type="ECO:0000313" key="2">
    <source>
        <dbReference type="EMBL" id="THU77388.1"/>
    </source>
</evidence>
<dbReference type="Proteomes" id="UP000297245">
    <property type="component" value="Unassembled WGS sequence"/>
</dbReference>
<organism evidence="2 3">
    <name type="scientific">Dendrothele bispora (strain CBS 962.96)</name>
    <dbReference type="NCBI Taxonomy" id="1314807"/>
    <lineage>
        <taxon>Eukaryota</taxon>
        <taxon>Fungi</taxon>
        <taxon>Dikarya</taxon>
        <taxon>Basidiomycota</taxon>
        <taxon>Agaricomycotina</taxon>
        <taxon>Agaricomycetes</taxon>
        <taxon>Agaricomycetidae</taxon>
        <taxon>Agaricales</taxon>
        <taxon>Agaricales incertae sedis</taxon>
        <taxon>Dendrothele</taxon>
    </lineage>
</organism>
<protein>
    <submittedName>
        <fullName evidence="2">Uncharacterized protein</fullName>
    </submittedName>
</protein>
<evidence type="ECO:0000313" key="3">
    <source>
        <dbReference type="Proteomes" id="UP000297245"/>
    </source>
</evidence>
<accession>A0A4S8KQ06</accession>